<accession>A0A0A8ZC59</accession>
<dbReference type="EMBL" id="GBRH01260911">
    <property type="protein sequence ID" value="JAD36984.1"/>
    <property type="molecule type" value="Transcribed_RNA"/>
</dbReference>
<sequence length="67" mass="7586">MFLARYELLIGPYSRMSQVFDIFLWNSCQIGQVHAIELCSLVRLTCKPGPSLCCSQLQVCSRCSPML</sequence>
<name>A0A0A8ZC59_ARUDO</name>
<protein>
    <submittedName>
        <fullName evidence="1">Uncharacterized protein</fullName>
    </submittedName>
</protein>
<evidence type="ECO:0000313" key="1">
    <source>
        <dbReference type="EMBL" id="JAD36984.1"/>
    </source>
</evidence>
<reference evidence="1" key="2">
    <citation type="journal article" date="2015" name="Data Brief">
        <title>Shoot transcriptome of the giant reed, Arundo donax.</title>
        <authorList>
            <person name="Barrero R.A."/>
            <person name="Guerrero F.D."/>
            <person name="Moolhuijzen P."/>
            <person name="Goolsby J.A."/>
            <person name="Tidwell J."/>
            <person name="Bellgard S.E."/>
            <person name="Bellgard M.I."/>
        </authorList>
    </citation>
    <scope>NUCLEOTIDE SEQUENCE</scope>
    <source>
        <tissue evidence="1">Shoot tissue taken approximately 20 cm above the soil surface</tissue>
    </source>
</reference>
<dbReference type="AlphaFoldDB" id="A0A0A8ZC59"/>
<proteinExistence type="predicted"/>
<reference evidence="1" key="1">
    <citation type="submission" date="2014-09" db="EMBL/GenBank/DDBJ databases">
        <authorList>
            <person name="Magalhaes I.L.F."/>
            <person name="Oliveira U."/>
            <person name="Santos F.R."/>
            <person name="Vidigal T.H.D.A."/>
            <person name="Brescovit A.D."/>
            <person name="Santos A.J."/>
        </authorList>
    </citation>
    <scope>NUCLEOTIDE SEQUENCE</scope>
    <source>
        <tissue evidence="1">Shoot tissue taken approximately 20 cm above the soil surface</tissue>
    </source>
</reference>
<organism evidence="1">
    <name type="scientific">Arundo donax</name>
    <name type="common">Giant reed</name>
    <name type="synonym">Donax arundinaceus</name>
    <dbReference type="NCBI Taxonomy" id="35708"/>
    <lineage>
        <taxon>Eukaryota</taxon>
        <taxon>Viridiplantae</taxon>
        <taxon>Streptophyta</taxon>
        <taxon>Embryophyta</taxon>
        <taxon>Tracheophyta</taxon>
        <taxon>Spermatophyta</taxon>
        <taxon>Magnoliopsida</taxon>
        <taxon>Liliopsida</taxon>
        <taxon>Poales</taxon>
        <taxon>Poaceae</taxon>
        <taxon>PACMAD clade</taxon>
        <taxon>Arundinoideae</taxon>
        <taxon>Arundineae</taxon>
        <taxon>Arundo</taxon>
    </lineage>
</organism>